<gene>
    <name evidence="1" type="ORF">RUMGNA_03102</name>
</gene>
<accession>A7B689</accession>
<evidence type="ECO:0000313" key="1">
    <source>
        <dbReference type="EMBL" id="EDN76641.1"/>
    </source>
</evidence>
<reference evidence="1 2" key="1">
    <citation type="submission" date="2007-04" db="EMBL/GenBank/DDBJ databases">
        <authorList>
            <person name="Fulton L."/>
            <person name="Clifton S."/>
            <person name="Fulton B."/>
            <person name="Xu J."/>
            <person name="Minx P."/>
            <person name="Pepin K.H."/>
            <person name="Johnson M."/>
            <person name="Thiruvilangam P."/>
            <person name="Bhonagiri V."/>
            <person name="Nash W.E."/>
            <person name="Mardis E.R."/>
            <person name="Wilson R.K."/>
        </authorList>
    </citation>
    <scope>NUCLEOTIDE SEQUENCE [LARGE SCALE GENOMIC DNA]</scope>
    <source>
        <strain evidence="1 2">ATCC 29149</strain>
    </source>
</reference>
<protein>
    <submittedName>
        <fullName evidence="1">Uncharacterized protein</fullName>
    </submittedName>
</protein>
<reference evidence="1 2" key="2">
    <citation type="submission" date="2007-06" db="EMBL/GenBank/DDBJ databases">
        <title>Draft genome sequence of Ruminococcus gnavus (ATCC 29149).</title>
        <authorList>
            <person name="Sudarsanam P."/>
            <person name="Ley R."/>
            <person name="Guruge J."/>
            <person name="Turnbaugh P.J."/>
            <person name="Mahowald M."/>
            <person name="Liep D."/>
            <person name="Gordon J."/>
        </authorList>
    </citation>
    <scope>NUCLEOTIDE SEQUENCE [LARGE SCALE GENOMIC DNA]</scope>
    <source>
        <strain evidence="1 2">ATCC 29149</strain>
    </source>
</reference>
<name>A7B689_MEDG7</name>
<organism evidence="1 2">
    <name type="scientific">Mediterraneibacter gnavus (strain ATCC 29149 / DSM 114966 / JCM 6515 / VPI C7-9)</name>
    <name type="common">Ruminococcus gnavus</name>
    <dbReference type="NCBI Taxonomy" id="411470"/>
    <lineage>
        <taxon>Bacteria</taxon>
        <taxon>Bacillati</taxon>
        <taxon>Bacillota</taxon>
        <taxon>Clostridia</taxon>
        <taxon>Lachnospirales</taxon>
        <taxon>Lachnospiraceae</taxon>
        <taxon>Mediterraneibacter</taxon>
    </lineage>
</organism>
<dbReference type="Proteomes" id="UP000004410">
    <property type="component" value="Unassembled WGS sequence"/>
</dbReference>
<sequence length="35" mass="4361">MLHWEVFVKIKTFYEYNMIIHKSWEKVNKKSTKCA</sequence>
<evidence type="ECO:0000313" key="2">
    <source>
        <dbReference type="Proteomes" id="UP000004410"/>
    </source>
</evidence>
<proteinExistence type="predicted"/>
<dbReference type="EMBL" id="AAYG02000027">
    <property type="protein sequence ID" value="EDN76641.1"/>
    <property type="molecule type" value="Genomic_DNA"/>
</dbReference>
<comment type="caution">
    <text evidence="1">The sequence shown here is derived from an EMBL/GenBank/DDBJ whole genome shotgun (WGS) entry which is preliminary data.</text>
</comment>
<dbReference type="AlphaFoldDB" id="A7B689"/>
<dbReference type="PaxDb" id="411470-RUMGNA_03102"/>